<dbReference type="EMBL" id="JAKIKS010000015">
    <property type="protein sequence ID" value="MCL1123957.1"/>
    <property type="molecule type" value="Genomic_DNA"/>
</dbReference>
<dbReference type="RefSeq" id="WP_248939243.1">
    <property type="nucleotide sequence ID" value="NZ_JAKIKS010000015.1"/>
</dbReference>
<accession>A0ABT0L9E1</accession>
<comment type="caution">
    <text evidence="1">The sequence shown here is derived from an EMBL/GenBank/DDBJ whole genome shotgun (WGS) entry which is preliminary data.</text>
</comment>
<reference evidence="1 2" key="1">
    <citation type="submission" date="2022-01" db="EMBL/GenBank/DDBJ databases">
        <title>Whole genome-based taxonomy of the Shewanellaceae.</title>
        <authorList>
            <person name="Martin-Rodriguez A.J."/>
        </authorList>
    </citation>
    <scope>NUCLEOTIDE SEQUENCE [LARGE SCALE GENOMIC DNA]</scope>
    <source>
        <strain evidence="1 2">DSM 17177</strain>
    </source>
</reference>
<dbReference type="InterPro" id="IPR022261">
    <property type="entry name" value="RNP_Burkhold"/>
</dbReference>
<gene>
    <name evidence="1" type="ORF">L2764_05540</name>
</gene>
<organism evidence="1 2">
    <name type="scientific">Shewanella surugensis</name>
    <dbReference type="NCBI Taxonomy" id="212020"/>
    <lineage>
        <taxon>Bacteria</taxon>
        <taxon>Pseudomonadati</taxon>
        <taxon>Pseudomonadota</taxon>
        <taxon>Gammaproteobacteria</taxon>
        <taxon>Alteromonadales</taxon>
        <taxon>Shewanellaceae</taxon>
        <taxon>Shewanella</taxon>
    </lineage>
</organism>
<proteinExistence type="predicted"/>
<dbReference type="NCBIfam" id="TIGR03795">
    <property type="entry name" value="RNP_Burkhold"/>
    <property type="match status" value="1"/>
</dbReference>
<sequence length="292" mass="33596">MSNTILSFKTAYLSAVAKSWVDKNFEEDFHREGENNLLTFLEEHSGSPKQFINPWKNLTINFLKDKKSGTNFLEDGLHWDPIKTGRWVGDDDRLTIYLPRDPEDPLLKNNNVPNMIDNRVEALAKYNFIFPTFMGKIKSNFEMLLNEKNQHEFIKLLIENEVPIPSILTMGVADFDLLDFSATVLRAISLYWEDDTFKTSIINVDDNYSDKTPILSKWFGYNNPWNFIINFKKCDSFYLLKANEAQYPANVISLGKPKKPHNPNGNQNDKAVLPIALAAYNDDGNSYPFTCC</sequence>
<dbReference type="Proteomes" id="UP001203423">
    <property type="component" value="Unassembled WGS sequence"/>
</dbReference>
<protein>
    <submittedName>
        <fullName evidence="1">BMA_0021/BMA_0022 family TOMM bacteriocin</fullName>
    </submittedName>
</protein>
<evidence type="ECO:0000313" key="2">
    <source>
        <dbReference type="Proteomes" id="UP001203423"/>
    </source>
</evidence>
<evidence type="ECO:0000313" key="1">
    <source>
        <dbReference type="EMBL" id="MCL1123957.1"/>
    </source>
</evidence>
<keyword evidence="2" id="KW-1185">Reference proteome</keyword>
<name>A0ABT0L9E1_9GAMM</name>